<keyword evidence="3" id="KW-0862">Zinc</keyword>
<dbReference type="CDD" id="cd12148">
    <property type="entry name" value="fungal_TF_MHR"/>
    <property type="match status" value="1"/>
</dbReference>
<evidence type="ECO:0000256" key="1">
    <source>
        <dbReference type="ARBA" id="ARBA00004123"/>
    </source>
</evidence>
<evidence type="ECO:0000256" key="4">
    <source>
        <dbReference type="ARBA" id="ARBA00023015"/>
    </source>
</evidence>
<evidence type="ECO:0000256" key="8">
    <source>
        <dbReference type="SAM" id="Coils"/>
    </source>
</evidence>
<dbReference type="Proteomes" id="UP001448207">
    <property type="component" value="Unassembled WGS sequence"/>
</dbReference>
<feature type="coiled-coil region" evidence="8">
    <location>
        <begin position="706"/>
        <end position="740"/>
    </location>
</feature>
<name>A0ABR3AIP0_PHYBL</name>
<protein>
    <submittedName>
        <fullName evidence="11">Fungal-specific transcription factor domain-containing protein</fullName>
    </submittedName>
</protein>
<evidence type="ECO:0000256" key="9">
    <source>
        <dbReference type="SAM" id="MobiDB-lite"/>
    </source>
</evidence>
<reference evidence="11 12" key="1">
    <citation type="submission" date="2024-04" db="EMBL/GenBank/DDBJ databases">
        <title>Symmetric and asymmetric DNA N6-adenine methylation regulates different biological responses in Mucorales.</title>
        <authorList>
            <consortium name="Lawrence Berkeley National Laboratory"/>
            <person name="Lax C."/>
            <person name="Mondo S.J."/>
            <person name="Osorio-Concepcion M."/>
            <person name="Muszewska A."/>
            <person name="Corrochano-Luque M."/>
            <person name="Gutierrez G."/>
            <person name="Riley R."/>
            <person name="Lipzen A."/>
            <person name="Guo J."/>
            <person name="Hundley H."/>
            <person name="Amirebrahimi M."/>
            <person name="Ng V."/>
            <person name="Lorenzo-Gutierrez D."/>
            <person name="Binder U."/>
            <person name="Yang J."/>
            <person name="Song Y."/>
            <person name="Canovas D."/>
            <person name="Navarro E."/>
            <person name="Freitag M."/>
            <person name="Gabaldon T."/>
            <person name="Grigoriev I.V."/>
            <person name="Corrochano L.M."/>
            <person name="Nicolas F.E."/>
            <person name="Garre V."/>
        </authorList>
    </citation>
    <scope>NUCLEOTIDE SEQUENCE [LARGE SCALE GENOMIC DNA]</scope>
    <source>
        <strain evidence="11 12">L51</strain>
    </source>
</reference>
<keyword evidence="7" id="KW-0539">Nucleus</keyword>
<dbReference type="CDD" id="cd00067">
    <property type="entry name" value="GAL4"/>
    <property type="match status" value="1"/>
</dbReference>
<keyword evidence="5" id="KW-0238">DNA-binding</keyword>
<keyword evidence="2" id="KW-0479">Metal-binding</keyword>
<accession>A0ABR3AIP0</accession>
<dbReference type="Gene3D" id="4.10.240.10">
    <property type="entry name" value="Zn(2)-C6 fungal-type DNA-binding domain"/>
    <property type="match status" value="1"/>
</dbReference>
<dbReference type="PROSITE" id="PS50048">
    <property type="entry name" value="ZN2_CY6_FUNGAL_2"/>
    <property type="match status" value="1"/>
</dbReference>
<organism evidence="11 12">
    <name type="scientific">Phycomyces blakesleeanus</name>
    <dbReference type="NCBI Taxonomy" id="4837"/>
    <lineage>
        <taxon>Eukaryota</taxon>
        <taxon>Fungi</taxon>
        <taxon>Fungi incertae sedis</taxon>
        <taxon>Mucoromycota</taxon>
        <taxon>Mucoromycotina</taxon>
        <taxon>Mucoromycetes</taxon>
        <taxon>Mucorales</taxon>
        <taxon>Phycomycetaceae</taxon>
        <taxon>Phycomyces</taxon>
    </lineage>
</organism>
<evidence type="ECO:0000256" key="3">
    <source>
        <dbReference type="ARBA" id="ARBA00022833"/>
    </source>
</evidence>
<keyword evidence="8" id="KW-0175">Coiled coil</keyword>
<feature type="compositionally biased region" description="Low complexity" evidence="9">
    <location>
        <begin position="658"/>
        <end position="670"/>
    </location>
</feature>
<dbReference type="SUPFAM" id="SSF57701">
    <property type="entry name" value="Zn2/Cys6 DNA-binding domain"/>
    <property type="match status" value="1"/>
</dbReference>
<dbReference type="EMBL" id="JBCLYO010000039">
    <property type="protein sequence ID" value="KAL0074955.1"/>
    <property type="molecule type" value="Genomic_DNA"/>
</dbReference>
<sequence length="802" mass="91924">MPAPYPKPIDIHRVKRTRAKRSCDMCRKKKTRCDVDVNKPCTTCRTAKTECQFIIEQKKRGPATGSYVEALESRLRRMETLLEKMATSKGAESETNSCDSTDMIPIVLGRNLYSSEKTFNPANASTSNELSQHMNALTITDYDRTRYIGASSGLHMLNQELLQSNKRHRLVDHPSWIVQKLNDDVDEHVIMKTEEINKAKNHKRLPLVVERFSFFEDIPNMTQELADAMVHHYFTHVHAYCPILNKIGFLEQYYYHNPNPPDEYLLYAICAIGARFINFESQIDLREYCNISTEDLRTLQVTLLTRAREILGVVYKRSRVGSVQTLLILTMFVEDSDDDAEDTSHWFITGMAIRMAQDLGLHRNSGRWQIPEHEIELRRRIWFAVYAMDRWVAAEMGRPITILDHEFDVELPTPYEIETTHRTPTCSTQHMDYKPTLICEAEKAIKEKRPIYDPFLYSVTLSQILGQILVGLYSPKAKHTGRRNASLVAFLDSNLKNWRINLPPSIRIDCSAVIGMLNMCYNCVLILLHRPFIVKDENENMTSAFQSLSTCTAAAGQLLDVVEQMECEIFQSIPWSIAVYSIFQAAIIFLHNAKGENPYISIDGTKNLKRCSRLFQRDINISSTRIAKVLSSLVATFSVFTDDEDILSASTAFSSTQNNYSSNSASGNNSPRMMGSQYSAQSLDPGIRPEDVFLTSLSLSLGNDIENNHQQKQQQQQQQLQQQQQQLQQQQQQQQQQQHIQMQMQNQETPNYAQFPYTPDPQFDIDCLNSQVPLWDLPSGVTWDEWDSFIKSNIQGNGSKRS</sequence>
<dbReference type="SMART" id="SM00066">
    <property type="entry name" value="GAL4"/>
    <property type="match status" value="1"/>
</dbReference>
<dbReference type="InterPro" id="IPR051615">
    <property type="entry name" value="Transcr_Regulatory_Elem"/>
</dbReference>
<dbReference type="PANTHER" id="PTHR31313">
    <property type="entry name" value="TY1 ENHANCER ACTIVATOR"/>
    <property type="match status" value="1"/>
</dbReference>
<dbReference type="InterPro" id="IPR001138">
    <property type="entry name" value="Zn2Cys6_DnaBD"/>
</dbReference>
<dbReference type="Pfam" id="PF00172">
    <property type="entry name" value="Zn_clus"/>
    <property type="match status" value="1"/>
</dbReference>
<feature type="region of interest" description="Disordered" evidence="9">
    <location>
        <begin position="655"/>
        <end position="682"/>
    </location>
</feature>
<proteinExistence type="predicted"/>
<dbReference type="InterPro" id="IPR007219">
    <property type="entry name" value="XnlR_reg_dom"/>
</dbReference>
<dbReference type="InterPro" id="IPR036864">
    <property type="entry name" value="Zn2-C6_fun-type_DNA-bd_sf"/>
</dbReference>
<keyword evidence="12" id="KW-1185">Reference proteome</keyword>
<evidence type="ECO:0000256" key="2">
    <source>
        <dbReference type="ARBA" id="ARBA00022723"/>
    </source>
</evidence>
<dbReference type="Pfam" id="PF04082">
    <property type="entry name" value="Fungal_trans"/>
    <property type="match status" value="1"/>
</dbReference>
<dbReference type="PANTHER" id="PTHR31313:SF81">
    <property type="entry name" value="TY1 ENHANCER ACTIVATOR"/>
    <property type="match status" value="1"/>
</dbReference>
<evidence type="ECO:0000256" key="5">
    <source>
        <dbReference type="ARBA" id="ARBA00023125"/>
    </source>
</evidence>
<evidence type="ECO:0000313" key="12">
    <source>
        <dbReference type="Proteomes" id="UP001448207"/>
    </source>
</evidence>
<comment type="caution">
    <text evidence="11">The sequence shown here is derived from an EMBL/GenBank/DDBJ whole genome shotgun (WGS) entry which is preliminary data.</text>
</comment>
<comment type="subcellular location">
    <subcellularLocation>
        <location evidence="1">Nucleus</location>
    </subcellularLocation>
</comment>
<dbReference type="SMART" id="SM00906">
    <property type="entry name" value="Fungal_trans"/>
    <property type="match status" value="1"/>
</dbReference>
<evidence type="ECO:0000256" key="7">
    <source>
        <dbReference type="ARBA" id="ARBA00023242"/>
    </source>
</evidence>
<dbReference type="PROSITE" id="PS00463">
    <property type="entry name" value="ZN2_CY6_FUNGAL_1"/>
    <property type="match status" value="1"/>
</dbReference>
<keyword evidence="6" id="KW-0804">Transcription</keyword>
<gene>
    <name evidence="11" type="ORF">J3Q64DRAFT_1648906</name>
</gene>
<evidence type="ECO:0000313" key="11">
    <source>
        <dbReference type="EMBL" id="KAL0074955.1"/>
    </source>
</evidence>
<evidence type="ECO:0000256" key="6">
    <source>
        <dbReference type="ARBA" id="ARBA00023163"/>
    </source>
</evidence>
<feature type="domain" description="Zn(2)-C6 fungal-type" evidence="10">
    <location>
        <begin position="22"/>
        <end position="53"/>
    </location>
</feature>
<keyword evidence="4" id="KW-0805">Transcription regulation</keyword>
<evidence type="ECO:0000259" key="10">
    <source>
        <dbReference type="PROSITE" id="PS50048"/>
    </source>
</evidence>